<proteinExistence type="predicted"/>
<feature type="transmembrane region" description="Helical" evidence="1">
    <location>
        <begin position="106"/>
        <end position="125"/>
    </location>
</feature>
<comment type="caution">
    <text evidence="2">The sequence shown here is derived from an EMBL/GenBank/DDBJ whole genome shotgun (WGS) entry which is preliminary data.</text>
</comment>
<sequence length="149" mass="17537">MDLSILLYGYYLCHYDKVMTFLVTYQKRIYAITACLSLGTIGLYYYNTKILGLSRHYAHLVHQSYMMIYAIFMIVTIFALSLHYAKSREKPSLQWLRRSVDLSSKLSFGIYLTQTASLAIYGLVIDWINPYLSDVVFHWVIFWCWVVRG</sequence>
<reference evidence="2" key="1">
    <citation type="submission" date="2023-05" db="EMBL/GenBank/DDBJ databases">
        <title>Cataloging the Phylogenetic Diversity of Human Bladder Bacteria.</title>
        <authorList>
            <person name="Du J."/>
        </authorList>
    </citation>
    <scope>NUCLEOTIDE SEQUENCE</scope>
    <source>
        <strain evidence="2">UMB0765</strain>
    </source>
</reference>
<dbReference type="EMBL" id="JASOPU010000017">
    <property type="protein sequence ID" value="MDK7293773.1"/>
    <property type="molecule type" value="Genomic_DNA"/>
</dbReference>
<name>A0AAW6YF62_9STRE</name>
<keyword evidence="1" id="KW-0812">Transmembrane</keyword>
<feature type="transmembrane region" description="Helical" evidence="1">
    <location>
        <begin position="29"/>
        <end position="46"/>
    </location>
</feature>
<feature type="transmembrane region" description="Helical" evidence="1">
    <location>
        <begin position="66"/>
        <end position="85"/>
    </location>
</feature>
<evidence type="ECO:0000256" key="1">
    <source>
        <dbReference type="SAM" id="Phobius"/>
    </source>
</evidence>
<keyword evidence="1" id="KW-1133">Transmembrane helix</keyword>
<keyword evidence="1" id="KW-0472">Membrane</keyword>
<accession>A0AAW6YF62</accession>
<dbReference type="RefSeq" id="WP_003066374.1">
    <property type="nucleotide sequence ID" value="NZ_CABJFD010000010.1"/>
</dbReference>
<dbReference type="GeneID" id="69255302"/>
<evidence type="ECO:0000313" key="3">
    <source>
        <dbReference type="Proteomes" id="UP001237917"/>
    </source>
</evidence>
<evidence type="ECO:0000313" key="2">
    <source>
        <dbReference type="EMBL" id="MDK7293773.1"/>
    </source>
</evidence>
<dbReference type="AlphaFoldDB" id="A0AAW6YF62"/>
<dbReference type="Proteomes" id="UP001237917">
    <property type="component" value="Unassembled WGS sequence"/>
</dbReference>
<gene>
    <name evidence="2" type="ORF">QP487_10070</name>
</gene>
<organism evidence="2 3">
    <name type="scientific">Streptococcus pasteurianus</name>
    <dbReference type="NCBI Taxonomy" id="197614"/>
    <lineage>
        <taxon>Bacteria</taxon>
        <taxon>Bacillati</taxon>
        <taxon>Bacillota</taxon>
        <taxon>Bacilli</taxon>
        <taxon>Lactobacillales</taxon>
        <taxon>Streptococcaceae</taxon>
        <taxon>Streptococcus</taxon>
    </lineage>
</organism>
<protein>
    <submittedName>
        <fullName evidence="2">Uncharacterized protein</fullName>
    </submittedName>
</protein>